<sequence>MGNVGSTVGGVLGAGSSSSTPPASTPPATSQTPTTAQPKPSSSAPASSKPPAQQSSTPASPPASTPASPAPSSPSDGSASEPAPAPTPATSTPETNNDGSNAAGTPDSASDNGASTPTASPKPVVNVASPNASPDPNIPLVQESQTPSAGDDSATHVATGSFATSSVVGQFEGGSSIVTDTSSTAAVGGNSSADSVANSKSSSLPLGASAAIGVFSVLFALLVGLFCYRRMLLAKRRRNRRETGADWDFRDSRNSVQSFASTETAVMESVSGSTVAVHVARHVSVLPSPAPAAMTALSPTTPNSAGPNQPLLDLETGTSVHVLQQSAYVDQTATPTQATAARSLTSSYTPAIVYTPPSTGNAPRASNVSVASTVNPFTLSRPENPVPPLSPLYGNFDDPFASPYDGAVPTTSTQSLALHPENPFHPEIQRA</sequence>
<feature type="compositionally biased region" description="Low complexity" evidence="1">
    <location>
        <begin position="190"/>
        <end position="200"/>
    </location>
</feature>
<dbReference type="PRINTS" id="PR01217">
    <property type="entry name" value="PRICHEXTENSN"/>
</dbReference>
<dbReference type="InParanoid" id="A0A165FG16"/>
<dbReference type="AlphaFoldDB" id="A0A165FG16"/>
<feature type="region of interest" description="Disordered" evidence="1">
    <location>
        <begin position="181"/>
        <end position="200"/>
    </location>
</feature>
<dbReference type="STRING" id="1314781.A0A165FG16"/>
<feature type="compositionally biased region" description="Polar residues" evidence="1">
    <location>
        <begin position="96"/>
        <end position="119"/>
    </location>
</feature>
<reference evidence="3 4" key="1">
    <citation type="journal article" date="2016" name="Mol. Biol. Evol.">
        <title>Comparative Genomics of Early-Diverging Mushroom-Forming Fungi Provides Insights into the Origins of Lignocellulose Decay Capabilities.</title>
        <authorList>
            <person name="Nagy L.G."/>
            <person name="Riley R."/>
            <person name="Tritt A."/>
            <person name="Adam C."/>
            <person name="Daum C."/>
            <person name="Floudas D."/>
            <person name="Sun H."/>
            <person name="Yadav J.S."/>
            <person name="Pangilinan J."/>
            <person name="Larsson K.H."/>
            <person name="Matsuura K."/>
            <person name="Barry K."/>
            <person name="Labutti K."/>
            <person name="Kuo R."/>
            <person name="Ohm R.A."/>
            <person name="Bhattacharya S.S."/>
            <person name="Shirouzu T."/>
            <person name="Yoshinaga Y."/>
            <person name="Martin F.M."/>
            <person name="Grigoriev I.V."/>
            <person name="Hibbett D.S."/>
        </authorList>
    </citation>
    <scope>NUCLEOTIDE SEQUENCE [LARGE SCALE GENOMIC DNA]</scope>
    <source>
        <strain evidence="3 4">HHB12029</strain>
    </source>
</reference>
<accession>A0A165FG16</accession>
<dbReference type="EMBL" id="KV426086">
    <property type="protein sequence ID" value="KZV88934.1"/>
    <property type="molecule type" value="Genomic_DNA"/>
</dbReference>
<organism evidence="3 4">
    <name type="scientific">Exidia glandulosa HHB12029</name>
    <dbReference type="NCBI Taxonomy" id="1314781"/>
    <lineage>
        <taxon>Eukaryota</taxon>
        <taxon>Fungi</taxon>
        <taxon>Dikarya</taxon>
        <taxon>Basidiomycota</taxon>
        <taxon>Agaricomycotina</taxon>
        <taxon>Agaricomycetes</taxon>
        <taxon>Auriculariales</taxon>
        <taxon>Exidiaceae</taxon>
        <taxon>Exidia</taxon>
    </lineage>
</organism>
<proteinExistence type="predicted"/>
<keyword evidence="2" id="KW-0812">Transmembrane</keyword>
<gene>
    <name evidence="3" type="ORF">EXIGLDRAFT_838858</name>
</gene>
<evidence type="ECO:0000313" key="3">
    <source>
        <dbReference type="EMBL" id="KZV88934.1"/>
    </source>
</evidence>
<feature type="compositionally biased region" description="Basic and acidic residues" evidence="1">
    <location>
        <begin position="422"/>
        <end position="431"/>
    </location>
</feature>
<feature type="region of interest" description="Disordered" evidence="1">
    <location>
        <begin position="1"/>
        <end position="156"/>
    </location>
</feature>
<feature type="region of interest" description="Disordered" evidence="1">
    <location>
        <begin position="403"/>
        <end position="431"/>
    </location>
</feature>
<feature type="transmembrane region" description="Helical" evidence="2">
    <location>
        <begin position="206"/>
        <end position="228"/>
    </location>
</feature>
<feature type="compositionally biased region" description="Low complexity" evidence="1">
    <location>
        <begin position="73"/>
        <end position="95"/>
    </location>
</feature>
<keyword evidence="2" id="KW-1133">Transmembrane helix</keyword>
<feature type="compositionally biased region" description="Low complexity" evidence="1">
    <location>
        <begin position="14"/>
        <end position="58"/>
    </location>
</feature>
<dbReference type="Proteomes" id="UP000077266">
    <property type="component" value="Unassembled WGS sequence"/>
</dbReference>
<evidence type="ECO:0000256" key="1">
    <source>
        <dbReference type="SAM" id="MobiDB-lite"/>
    </source>
</evidence>
<protein>
    <submittedName>
        <fullName evidence="3">Uncharacterized protein</fullName>
    </submittedName>
</protein>
<evidence type="ECO:0000313" key="4">
    <source>
        <dbReference type="Proteomes" id="UP000077266"/>
    </source>
</evidence>
<keyword evidence="2" id="KW-0472">Membrane</keyword>
<name>A0A165FG16_EXIGL</name>
<keyword evidence="4" id="KW-1185">Reference proteome</keyword>
<feature type="compositionally biased region" description="Pro residues" evidence="1">
    <location>
        <begin position="59"/>
        <end position="72"/>
    </location>
</feature>
<dbReference type="OrthoDB" id="10571117at2759"/>
<evidence type="ECO:0000256" key="2">
    <source>
        <dbReference type="SAM" id="Phobius"/>
    </source>
</evidence>